<proteinExistence type="predicted"/>
<evidence type="ECO:0000313" key="2">
    <source>
        <dbReference type="EMBL" id="WMV25033.1"/>
    </source>
</evidence>
<accession>A0AAF0QKY4</accession>
<dbReference type="EMBL" id="CP133615">
    <property type="protein sequence ID" value="WMV25033.1"/>
    <property type="molecule type" value="Genomic_DNA"/>
</dbReference>
<protein>
    <recommendedName>
        <fullName evidence="1">Retrotransposon gag domain-containing protein</fullName>
    </recommendedName>
</protein>
<feature type="domain" description="Retrotransposon gag" evidence="1">
    <location>
        <begin position="105"/>
        <end position="149"/>
    </location>
</feature>
<dbReference type="Gene3D" id="2.40.70.10">
    <property type="entry name" value="Acid Proteases"/>
    <property type="match status" value="1"/>
</dbReference>
<evidence type="ECO:0000259" key="1">
    <source>
        <dbReference type="Pfam" id="PF03732"/>
    </source>
</evidence>
<dbReference type="InterPro" id="IPR005162">
    <property type="entry name" value="Retrotrans_gag_dom"/>
</dbReference>
<dbReference type="Proteomes" id="UP001234989">
    <property type="component" value="Chromosome 4"/>
</dbReference>
<dbReference type="CDD" id="cd00303">
    <property type="entry name" value="retropepsin_like"/>
    <property type="match status" value="1"/>
</dbReference>
<keyword evidence="3" id="KW-1185">Reference proteome</keyword>
<organism evidence="2 3">
    <name type="scientific">Solanum verrucosum</name>
    <dbReference type="NCBI Taxonomy" id="315347"/>
    <lineage>
        <taxon>Eukaryota</taxon>
        <taxon>Viridiplantae</taxon>
        <taxon>Streptophyta</taxon>
        <taxon>Embryophyta</taxon>
        <taxon>Tracheophyta</taxon>
        <taxon>Spermatophyta</taxon>
        <taxon>Magnoliopsida</taxon>
        <taxon>eudicotyledons</taxon>
        <taxon>Gunneridae</taxon>
        <taxon>Pentapetalae</taxon>
        <taxon>asterids</taxon>
        <taxon>lamiids</taxon>
        <taxon>Solanales</taxon>
        <taxon>Solanaceae</taxon>
        <taxon>Solanoideae</taxon>
        <taxon>Solaneae</taxon>
        <taxon>Solanum</taxon>
    </lineage>
</organism>
<dbReference type="InterPro" id="IPR021109">
    <property type="entry name" value="Peptidase_aspartic_dom_sf"/>
</dbReference>
<dbReference type="InterPro" id="IPR032567">
    <property type="entry name" value="RTL1-rel"/>
</dbReference>
<sequence length="265" mass="29972">MEAHPLVEARAYARKNVRENAEQEASHQASVDPLAEQVTNAEFRAAFQVLAQAMMAQANREVAVPLNPNVYKVLTIMGVTSIEKAELDAYILKGVAVFPLEIREAKVLEFINLRQGSMSVREYALKFTQLSKYAPTMIVDSRARMSKFVSVFQLDVYAFVDPGGTLSFVTPYVAMRFDVFPNVLLEPFIVSSPIGDSVVAKRVYRKCPISLSHRVTLVDLVELDMLEFDVILDMDWFHSCYASINCRTRVVSIDCRTRVVKFQFQ</sequence>
<dbReference type="Pfam" id="PF03732">
    <property type="entry name" value="Retrotrans_gag"/>
    <property type="match status" value="1"/>
</dbReference>
<dbReference type="Pfam" id="PF08284">
    <property type="entry name" value="RVP_2"/>
    <property type="match status" value="1"/>
</dbReference>
<gene>
    <name evidence="2" type="ORF">MTR67_018418</name>
</gene>
<name>A0AAF0QKY4_SOLVR</name>
<reference evidence="2" key="1">
    <citation type="submission" date="2023-08" db="EMBL/GenBank/DDBJ databases">
        <title>A de novo genome assembly of Solanum verrucosum Schlechtendal, a Mexican diploid species geographically isolated from the other diploid A-genome species in potato relatives.</title>
        <authorList>
            <person name="Hosaka K."/>
        </authorList>
    </citation>
    <scope>NUCLEOTIDE SEQUENCE</scope>
    <source>
        <tissue evidence="2">Young leaves</tissue>
    </source>
</reference>
<dbReference type="PANTHER" id="PTHR15503:SF45">
    <property type="entry name" value="RNA-DIRECTED DNA POLYMERASE HOMOLOG"/>
    <property type="match status" value="1"/>
</dbReference>
<dbReference type="PANTHER" id="PTHR15503">
    <property type="entry name" value="LDOC1 RELATED"/>
    <property type="match status" value="1"/>
</dbReference>
<dbReference type="AlphaFoldDB" id="A0AAF0QKY4"/>
<evidence type="ECO:0000313" key="3">
    <source>
        <dbReference type="Proteomes" id="UP001234989"/>
    </source>
</evidence>